<dbReference type="SMART" id="SM00100">
    <property type="entry name" value="cNMP"/>
    <property type="match status" value="1"/>
</dbReference>
<dbReference type="Proteomes" id="UP000095594">
    <property type="component" value="Unassembled WGS sequence"/>
</dbReference>
<dbReference type="EMBL" id="CYZX01000013">
    <property type="protein sequence ID" value="CUO69147.1"/>
    <property type="molecule type" value="Genomic_DNA"/>
</dbReference>
<dbReference type="PROSITE" id="PS50042">
    <property type="entry name" value="CNMP_BINDING_3"/>
    <property type="match status" value="1"/>
</dbReference>
<sequence>MNSLSYLLETCPSHIKQDFLNITFNSFDKILFQNEAANSVYIIKKGKVKVYSLTPTGVKYLERIYCEYEIFGELEIFIDKPILNYVEALEPCEVIKIPKKSFLDWIRYDSDFSLYIHIQLSHKLYTTSINSKANIVYPLKYRLAFFLWRFLEEHDLDTIHKDLLVEGVGSNIRSVNRIIKELSNDNIIDYNKGHIKVKDINKLLDIIFFC</sequence>
<gene>
    <name evidence="2" type="primary">crp_1</name>
    <name evidence="2" type="ORF">ERS852471_02061</name>
</gene>
<dbReference type="InterPro" id="IPR000595">
    <property type="entry name" value="cNMP-bd_dom"/>
</dbReference>
<evidence type="ECO:0000313" key="2">
    <source>
        <dbReference type="EMBL" id="CUO69147.1"/>
    </source>
</evidence>
<proteinExistence type="predicted"/>
<dbReference type="OrthoDB" id="581021at2"/>
<dbReference type="InterPro" id="IPR018490">
    <property type="entry name" value="cNMP-bd_dom_sf"/>
</dbReference>
<dbReference type="RefSeq" id="WP_055266281.1">
    <property type="nucleotide sequence ID" value="NZ_CABIXQ010000013.1"/>
</dbReference>
<dbReference type="Pfam" id="PF00027">
    <property type="entry name" value="cNMP_binding"/>
    <property type="match status" value="1"/>
</dbReference>
<protein>
    <submittedName>
        <fullName evidence="2">Cyclic nucleotide-binding protein</fullName>
    </submittedName>
</protein>
<feature type="domain" description="Cyclic nucleotide-binding" evidence="1">
    <location>
        <begin position="24"/>
        <end position="102"/>
    </location>
</feature>
<dbReference type="AlphaFoldDB" id="A0A174H6U5"/>
<organism evidence="2 3">
    <name type="scientific">Clostridium disporicum</name>
    <dbReference type="NCBI Taxonomy" id="84024"/>
    <lineage>
        <taxon>Bacteria</taxon>
        <taxon>Bacillati</taxon>
        <taxon>Bacillota</taxon>
        <taxon>Clostridia</taxon>
        <taxon>Eubacteriales</taxon>
        <taxon>Clostridiaceae</taxon>
        <taxon>Clostridium</taxon>
    </lineage>
</organism>
<evidence type="ECO:0000259" key="1">
    <source>
        <dbReference type="PROSITE" id="PS50042"/>
    </source>
</evidence>
<evidence type="ECO:0000313" key="3">
    <source>
        <dbReference type="Proteomes" id="UP000095594"/>
    </source>
</evidence>
<dbReference type="CDD" id="cd00038">
    <property type="entry name" value="CAP_ED"/>
    <property type="match status" value="1"/>
</dbReference>
<dbReference type="SUPFAM" id="SSF46785">
    <property type="entry name" value="Winged helix' DNA-binding domain"/>
    <property type="match status" value="1"/>
</dbReference>
<dbReference type="SUPFAM" id="SSF51206">
    <property type="entry name" value="cAMP-binding domain-like"/>
    <property type="match status" value="1"/>
</dbReference>
<name>A0A174H6U5_9CLOT</name>
<dbReference type="Gene3D" id="2.60.120.10">
    <property type="entry name" value="Jelly Rolls"/>
    <property type="match status" value="1"/>
</dbReference>
<dbReference type="InterPro" id="IPR014710">
    <property type="entry name" value="RmlC-like_jellyroll"/>
</dbReference>
<accession>A0A174H6U5</accession>
<reference evidence="2 3" key="1">
    <citation type="submission" date="2015-09" db="EMBL/GenBank/DDBJ databases">
        <authorList>
            <consortium name="Pathogen Informatics"/>
        </authorList>
    </citation>
    <scope>NUCLEOTIDE SEQUENCE [LARGE SCALE GENOMIC DNA]</scope>
    <source>
        <strain evidence="2 3">2789STDY5834856</strain>
    </source>
</reference>
<dbReference type="InterPro" id="IPR036390">
    <property type="entry name" value="WH_DNA-bd_sf"/>
</dbReference>